<dbReference type="Gene3D" id="1.10.510.10">
    <property type="entry name" value="Transferase(Phosphotransferase) domain 1"/>
    <property type="match status" value="1"/>
</dbReference>
<proteinExistence type="predicted"/>
<feature type="domain" description="Protein kinase" evidence="2">
    <location>
        <begin position="359"/>
        <end position="804"/>
    </location>
</feature>
<dbReference type="InterPro" id="IPR008266">
    <property type="entry name" value="Tyr_kinase_AS"/>
</dbReference>
<dbReference type="OrthoDB" id="2797568at2759"/>
<feature type="compositionally biased region" description="Low complexity" evidence="1">
    <location>
        <begin position="1"/>
        <end position="31"/>
    </location>
</feature>
<protein>
    <recommendedName>
        <fullName evidence="2">Protein kinase domain-containing protein</fullName>
    </recommendedName>
</protein>
<dbReference type="PANTHER" id="PTHR38248:SF2">
    <property type="entry name" value="FUNK1 11"/>
    <property type="match status" value="1"/>
</dbReference>
<dbReference type="Proteomes" id="UP000015241">
    <property type="component" value="Unassembled WGS sequence"/>
</dbReference>
<accession>S8DYG9</accession>
<dbReference type="HOGENOM" id="CLU_010865_0_0_1"/>
<dbReference type="PROSITE" id="PS00109">
    <property type="entry name" value="PROTEIN_KINASE_TYR"/>
    <property type="match status" value="1"/>
</dbReference>
<evidence type="ECO:0000256" key="1">
    <source>
        <dbReference type="SAM" id="MobiDB-lite"/>
    </source>
</evidence>
<dbReference type="InterPro" id="IPR000719">
    <property type="entry name" value="Prot_kinase_dom"/>
</dbReference>
<dbReference type="AlphaFoldDB" id="S8DYG9"/>
<evidence type="ECO:0000259" key="2">
    <source>
        <dbReference type="PROSITE" id="PS50011"/>
    </source>
</evidence>
<dbReference type="PANTHER" id="PTHR38248">
    <property type="entry name" value="FUNK1 6"/>
    <property type="match status" value="1"/>
</dbReference>
<feature type="compositionally biased region" description="Polar residues" evidence="1">
    <location>
        <begin position="836"/>
        <end position="849"/>
    </location>
</feature>
<sequence>MSPRTSPSPSSCSSSPSTGSPTSSSCVASGSDMQGTERTHKSATNAVFKEHTHQNSEANKDSWAAEIGGKISLVNEPLDVFFRDYVPCHSEFVGLRPWTDPAEVFEAVPSSGKETDKYPHLIKGLRQLVSEFDDVRRPKFADGSKCAVRFPFKEWEEAHHYTLPDILMSFPGEDDHNDTWAKTWHRIAMVCEVKNAADPINESAPWPSVRQSGSATGVLTQLAKNARNLMLTHGMLFVFVVGIYKESARIYRFDRAACVVSQAFNIKTAPWPLHELLWRICHYEAPVGGLPTGTVVPRLLGEDPTLFRASEQDKDMVEKKCQETGQRTLSEDERRACRWVTVAKHDSKGNVIGSTRVLLYRVRSLNPRLFSRATVVWEGYEDVTWKRFAVKDAWRQVARDREDVFYDRIRESMEDRSWRDILNDYEFLHRNTEGNELPQFSFDLDAEDPNVFPAELDELLVEAELDPAIGELFGLARLNYGDDLGERVTNKVAQRTEGDDHRPLPPHYDFYHRTVSSWRAQARAPAQADDLGYNERSHMRLVFETVGRPLSQFKSTRELTQGLRDAIYGHRQAYLAGVIHRDISENNVMLSDDSDMMSFFVGFLLDFDYGFNWQEVLKKAGWEVSEASWKRYVEEYDRSLPHRARPAPPERTIPLMGPTNKDQSTDEDTIAIQKAWLARMKMKERTGTLHFMAIEILQTYVAHDIRHDLESFFWLLLWVVLRYTRTKGRGRPPNVIYGQVFGQQTEADSVMSKSFFLSQPIDWEVIDNLPLTNLVRKFKGLCFKALPQYDPVSGDLERMGVPLTYESVMALFDEALASPDWPQNDGSLPFKMPSKTGPSATQVGSQAATGSRGGEKREAPDQPDPLSLPAHKRVHVYRPPVIPQTDTDDV</sequence>
<dbReference type="InterPro" id="IPR011009">
    <property type="entry name" value="Kinase-like_dom_sf"/>
</dbReference>
<reference evidence="3 4" key="1">
    <citation type="journal article" date="2012" name="Science">
        <title>The Paleozoic origin of enzymatic lignin decomposition reconstructed from 31 fungal genomes.</title>
        <authorList>
            <person name="Floudas D."/>
            <person name="Binder M."/>
            <person name="Riley R."/>
            <person name="Barry K."/>
            <person name="Blanchette R.A."/>
            <person name="Henrissat B."/>
            <person name="Martinez A.T."/>
            <person name="Otillar R."/>
            <person name="Spatafora J.W."/>
            <person name="Yadav J.S."/>
            <person name="Aerts A."/>
            <person name="Benoit I."/>
            <person name="Boyd A."/>
            <person name="Carlson A."/>
            <person name="Copeland A."/>
            <person name="Coutinho P.M."/>
            <person name="de Vries R.P."/>
            <person name="Ferreira P."/>
            <person name="Findley K."/>
            <person name="Foster B."/>
            <person name="Gaskell J."/>
            <person name="Glotzer D."/>
            <person name="Gorecki P."/>
            <person name="Heitman J."/>
            <person name="Hesse C."/>
            <person name="Hori C."/>
            <person name="Igarashi K."/>
            <person name="Jurgens J.A."/>
            <person name="Kallen N."/>
            <person name="Kersten P."/>
            <person name="Kohler A."/>
            <person name="Kuees U."/>
            <person name="Kumar T.K.A."/>
            <person name="Kuo A."/>
            <person name="LaButti K."/>
            <person name="Larrondo L.F."/>
            <person name="Lindquist E."/>
            <person name="Ling A."/>
            <person name="Lombard V."/>
            <person name="Lucas S."/>
            <person name="Lundell T."/>
            <person name="Martin R."/>
            <person name="McLaughlin D.J."/>
            <person name="Morgenstern I."/>
            <person name="Morin E."/>
            <person name="Murat C."/>
            <person name="Nagy L.G."/>
            <person name="Nolan M."/>
            <person name="Ohm R.A."/>
            <person name="Patyshakuliyeva A."/>
            <person name="Rokas A."/>
            <person name="Ruiz-Duenas F.J."/>
            <person name="Sabat G."/>
            <person name="Salamov A."/>
            <person name="Samejima M."/>
            <person name="Schmutz J."/>
            <person name="Slot J.C."/>
            <person name="St John F."/>
            <person name="Stenlid J."/>
            <person name="Sun H."/>
            <person name="Sun S."/>
            <person name="Syed K."/>
            <person name="Tsang A."/>
            <person name="Wiebenga A."/>
            <person name="Young D."/>
            <person name="Pisabarro A."/>
            <person name="Eastwood D.C."/>
            <person name="Martin F."/>
            <person name="Cullen D."/>
            <person name="Grigoriev I.V."/>
            <person name="Hibbett D.S."/>
        </authorList>
    </citation>
    <scope>NUCLEOTIDE SEQUENCE</scope>
    <source>
        <strain evidence="4">FP-58527</strain>
    </source>
</reference>
<dbReference type="SUPFAM" id="SSF56112">
    <property type="entry name" value="Protein kinase-like (PK-like)"/>
    <property type="match status" value="1"/>
</dbReference>
<evidence type="ECO:0000313" key="3">
    <source>
        <dbReference type="EMBL" id="EPS97667.1"/>
    </source>
</evidence>
<feature type="region of interest" description="Disordered" evidence="1">
    <location>
        <begin position="1"/>
        <end position="41"/>
    </location>
</feature>
<dbReference type="InParanoid" id="S8DYG9"/>
<dbReference type="PROSITE" id="PS51257">
    <property type="entry name" value="PROKAR_LIPOPROTEIN"/>
    <property type="match status" value="1"/>
</dbReference>
<dbReference type="InterPro" id="IPR040976">
    <property type="entry name" value="Pkinase_fungal"/>
</dbReference>
<dbReference type="eggNOG" id="ENOG502SXF9">
    <property type="taxonomic scope" value="Eukaryota"/>
</dbReference>
<dbReference type="STRING" id="743788.S8DYG9"/>
<dbReference type="GO" id="GO:0005524">
    <property type="term" value="F:ATP binding"/>
    <property type="evidence" value="ECO:0007669"/>
    <property type="project" value="InterPro"/>
</dbReference>
<gene>
    <name evidence="3" type="ORF">FOMPIDRAFT_1052224</name>
</gene>
<evidence type="ECO:0000313" key="4">
    <source>
        <dbReference type="Proteomes" id="UP000015241"/>
    </source>
</evidence>
<feature type="region of interest" description="Disordered" evidence="1">
    <location>
        <begin position="641"/>
        <end position="664"/>
    </location>
</feature>
<keyword evidence="4" id="KW-1185">Reference proteome</keyword>
<name>S8DYG9_FOMSC</name>
<dbReference type="EMBL" id="KE504174">
    <property type="protein sequence ID" value="EPS97667.1"/>
    <property type="molecule type" value="Genomic_DNA"/>
</dbReference>
<feature type="region of interest" description="Disordered" evidence="1">
    <location>
        <begin position="822"/>
        <end position="890"/>
    </location>
</feature>
<dbReference type="Pfam" id="PF17667">
    <property type="entry name" value="Pkinase_fungal"/>
    <property type="match status" value="2"/>
</dbReference>
<dbReference type="GO" id="GO:0004672">
    <property type="term" value="F:protein kinase activity"/>
    <property type="evidence" value="ECO:0007669"/>
    <property type="project" value="InterPro"/>
</dbReference>
<dbReference type="PROSITE" id="PS50011">
    <property type="entry name" value="PROTEIN_KINASE_DOM"/>
    <property type="match status" value="1"/>
</dbReference>
<organism evidence="3 4">
    <name type="scientific">Fomitopsis schrenkii</name>
    <name type="common">Brown rot fungus</name>
    <dbReference type="NCBI Taxonomy" id="2126942"/>
    <lineage>
        <taxon>Eukaryota</taxon>
        <taxon>Fungi</taxon>
        <taxon>Dikarya</taxon>
        <taxon>Basidiomycota</taxon>
        <taxon>Agaricomycotina</taxon>
        <taxon>Agaricomycetes</taxon>
        <taxon>Polyporales</taxon>
        <taxon>Fomitopsis</taxon>
    </lineage>
</organism>